<sequence length="39" mass="4651">MVVVNKLYQFDIYQLTTGHKTCNLEYVEKNDNKMKNNIT</sequence>
<proteinExistence type="predicted"/>
<reference evidence="1 2" key="1">
    <citation type="submission" date="2024-03" db="EMBL/GenBank/DDBJ databases">
        <title>Inconsistent identification of Apilactobacillus kunkeei-related strains obtained by well-developed overall genome related indices.</title>
        <authorList>
            <person name="Maeno S."/>
            <person name="Endo A."/>
        </authorList>
    </citation>
    <scope>NUCLEOTIDE SEQUENCE [LARGE SCALE GENOMIC DNA]</scope>
    <source>
        <strain evidence="1 2">20H-10</strain>
    </source>
</reference>
<accession>A0ABP9ZJG9</accession>
<comment type="caution">
    <text evidence="1">The sequence shown here is derived from an EMBL/GenBank/DDBJ whole genome shotgun (WGS) entry which is preliminary data.</text>
</comment>
<organism evidence="1 2">
    <name type="scientific">Apilactobacillus apinorum</name>
    <dbReference type="NCBI Taxonomy" id="1218495"/>
    <lineage>
        <taxon>Bacteria</taxon>
        <taxon>Bacillati</taxon>
        <taxon>Bacillota</taxon>
        <taxon>Bacilli</taxon>
        <taxon>Lactobacillales</taxon>
        <taxon>Lactobacillaceae</taxon>
        <taxon>Apilactobacillus</taxon>
    </lineage>
</organism>
<evidence type="ECO:0000313" key="1">
    <source>
        <dbReference type="EMBL" id="GAA6114935.1"/>
    </source>
</evidence>
<name>A0ABP9ZJG9_9LACO</name>
<evidence type="ECO:0000313" key="2">
    <source>
        <dbReference type="Proteomes" id="UP001438112"/>
    </source>
</evidence>
<dbReference type="Proteomes" id="UP001438112">
    <property type="component" value="Unassembled WGS sequence"/>
</dbReference>
<keyword evidence="2" id="KW-1185">Reference proteome</keyword>
<gene>
    <name evidence="1" type="ORF">AP20H10_12980</name>
</gene>
<protein>
    <submittedName>
        <fullName evidence="1">Uncharacterized protein</fullName>
    </submittedName>
</protein>
<dbReference type="EMBL" id="BAABVV010000040">
    <property type="protein sequence ID" value="GAA6114935.1"/>
    <property type="molecule type" value="Genomic_DNA"/>
</dbReference>